<dbReference type="NCBIfam" id="TIGR00121">
    <property type="entry name" value="birA_ligase"/>
    <property type="match status" value="1"/>
</dbReference>
<dbReference type="InterPro" id="IPR036390">
    <property type="entry name" value="WH_DNA-bd_sf"/>
</dbReference>
<dbReference type="GO" id="GO:0003677">
    <property type="term" value="F:DNA binding"/>
    <property type="evidence" value="ECO:0007669"/>
    <property type="project" value="UniProtKB-UniRule"/>
</dbReference>
<dbReference type="InterPro" id="IPR030855">
    <property type="entry name" value="Bifunct_BirA"/>
</dbReference>
<name>A0A7C5AKQ4_9BACT</name>
<dbReference type="EMBL" id="DTKJ01000003">
    <property type="protein sequence ID" value="HGZ10613.1"/>
    <property type="molecule type" value="Genomic_DNA"/>
</dbReference>
<evidence type="ECO:0000313" key="4">
    <source>
        <dbReference type="EMBL" id="HGZ10613.1"/>
    </source>
</evidence>
<evidence type="ECO:0000256" key="1">
    <source>
        <dbReference type="ARBA" id="ARBA00022598"/>
    </source>
</evidence>
<dbReference type="Pfam" id="PF08279">
    <property type="entry name" value="HTH_11"/>
    <property type="match status" value="1"/>
</dbReference>
<sequence length="338" mass="37391">MTLLYREANAQTLYHGTQDSKPFRLLNLLREREGWLSGKDLAARLGVSLGEVQKCLQSLRKRGYVIFGKPRRGYRLAATPDKLYPEEILHRLGSRRFRGPVYYLEITASTNDLAKTLGAEGAPEGTLVVAEAQTAGRGRLGRNWLSPPGVGLYVSLLLRPPLPCRDLPPLTLTAAVAVVRALTRITGVTPGIKWPNDLLLSGKKIGGILTELKTDGDRPYVVVGLGLNVNTREFPPELEGRATSLARELKRPLPRVPLLKAWLEEFDNLYHEFLDQKVEGILKEWSQHSITLGAWVRIRQGESYLEGRALEVAPNGALGVETAPGRVEWVICGEISPP</sequence>
<evidence type="ECO:0000256" key="2">
    <source>
        <dbReference type="HAMAP-Rule" id="MF_00978"/>
    </source>
</evidence>
<dbReference type="InterPro" id="IPR004408">
    <property type="entry name" value="Biotin_CoA_COase_ligase"/>
</dbReference>
<feature type="DNA-binding region" description="H-T-H motif" evidence="2">
    <location>
        <begin position="38"/>
        <end position="57"/>
    </location>
</feature>
<proteinExistence type="inferred from homology"/>
<dbReference type="AlphaFoldDB" id="A0A7C5AKQ4"/>
<keyword evidence="2" id="KW-0805">Transcription regulation</keyword>
<dbReference type="InterPro" id="IPR013196">
    <property type="entry name" value="HTH_11"/>
</dbReference>
<evidence type="ECO:0000259" key="3">
    <source>
        <dbReference type="PROSITE" id="PS51733"/>
    </source>
</evidence>
<dbReference type="SUPFAM" id="SSF55681">
    <property type="entry name" value="Class II aaRS and biotin synthetases"/>
    <property type="match status" value="1"/>
</dbReference>
<dbReference type="CDD" id="cd16442">
    <property type="entry name" value="BPL"/>
    <property type="match status" value="1"/>
</dbReference>
<keyword evidence="2" id="KW-0678">Repressor</keyword>
<dbReference type="HAMAP" id="MF_00978">
    <property type="entry name" value="Bifunct_BirA"/>
    <property type="match status" value="1"/>
</dbReference>
<dbReference type="GO" id="GO:0006355">
    <property type="term" value="P:regulation of DNA-templated transcription"/>
    <property type="evidence" value="ECO:0007669"/>
    <property type="project" value="UniProtKB-UniRule"/>
</dbReference>
<keyword evidence="2" id="KW-0547">Nucleotide-binding</keyword>
<dbReference type="InterPro" id="IPR036388">
    <property type="entry name" value="WH-like_DNA-bd_sf"/>
</dbReference>
<feature type="domain" description="BPL/LPL catalytic" evidence="3">
    <location>
        <begin position="100"/>
        <end position="274"/>
    </location>
</feature>
<keyword evidence="2" id="KW-0238">DNA-binding</keyword>
<accession>A0A7C5AKQ4</accession>
<keyword evidence="2" id="KW-0092">Biotin</keyword>
<dbReference type="Pfam" id="PF03099">
    <property type="entry name" value="BPL_LplA_LipB"/>
    <property type="match status" value="1"/>
</dbReference>
<dbReference type="GO" id="GO:0004077">
    <property type="term" value="F:biotin--[biotin carboxyl-carrier protein] ligase activity"/>
    <property type="evidence" value="ECO:0007669"/>
    <property type="project" value="UniProtKB-UniRule"/>
</dbReference>
<comment type="function">
    <text evidence="2">Acts both as a biotin--[acetyl-CoA-carboxylase] ligase and a repressor.</text>
</comment>
<dbReference type="GO" id="GO:0005737">
    <property type="term" value="C:cytoplasm"/>
    <property type="evidence" value="ECO:0007669"/>
    <property type="project" value="TreeGrafter"/>
</dbReference>
<gene>
    <name evidence="2" type="primary">birA</name>
    <name evidence="4" type="ORF">ENW48_00140</name>
</gene>
<comment type="catalytic activity">
    <reaction evidence="2">
        <text>biotin + L-lysyl-[protein] + ATP = N(6)-biotinyl-L-lysyl-[protein] + AMP + diphosphate + H(+)</text>
        <dbReference type="Rhea" id="RHEA:11756"/>
        <dbReference type="Rhea" id="RHEA-COMP:9752"/>
        <dbReference type="Rhea" id="RHEA-COMP:10505"/>
        <dbReference type="ChEBI" id="CHEBI:15378"/>
        <dbReference type="ChEBI" id="CHEBI:29969"/>
        <dbReference type="ChEBI" id="CHEBI:30616"/>
        <dbReference type="ChEBI" id="CHEBI:33019"/>
        <dbReference type="ChEBI" id="CHEBI:57586"/>
        <dbReference type="ChEBI" id="CHEBI:83144"/>
        <dbReference type="ChEBI" id="CHEBI:456215"/>
        <dbReference type="EC" id="6.3.4.15"/>
    </reaction>
</comment>
<dbReference type="SUPFAM" id="SSF46785">
    <property type="entry name" value="Winged helix' DNA-binding domain"/>
    <property type="match status" value="1"/>
</dbReference>
<feature type="binding site" evidence="2">
    <location>
        <position position="204"/>
    </location>
    <ligand>
        <name>biotin</name>
        <dbReference type="ChEBI" id="CHEBI:57586"/>
    </ligand>
</feature>
<keyword evidence="2" id="KW-0804">Transcription</keyword>
<protein>
    <recommendedName>
        <fullName evidence="2">Bifunctional ligase/repressor BirA</fullName>
    </recommendedName>
    <alternativeName>
        <fullName evidence="2">Biotin--[acetyl-CoA-carboxylase] ligase</fullName>
        <ecNumber evidence="2">6.3.4.15</ecNumber>
    </alternativeName>
    <alternativeName>
        <fullName evidence="2">Biotin--protein ligase</fullName>
    </alternativeName>
    <alternativeName>
        <fullName evidence="2">Biotin-[acetyl-CoA carboxylase] synthetase</fullName>
    </alternativeName>
</protein>
<reference evidence="4" key="1">
    <citation type="journal article" date="2020" name="mSystems">
        <title>Genome- and Community-Level Interaction Insights into Carbon Utilization and Element Cycling Functions of Hydrothermarchaeota in Hydrothermal Sediment.</title>
        <authorList>
            <person name="Zhou Z."/>
            <person name="Liu Y."/>
            <person name="Xu W."/>
            <person name="Pan J."/>
            <person name="Luo Z.H."/>
            <person name="Li M."/>
        </authorList>
    </citation>
    <scope>NUCLEOTIDE SEQUENCE [LARGE SCALE GENOMIC DNA]</scope>
    <source>
        <strain evidence="4">SpSt-853</strain>
    </source>
</reference>
<dbReference type="PROSITE" id="PS51733">
    <property type="entry name" value="BPL_LPL_CATALYTIC"/>
    <property type="match status" value="1"/>
</dbReference>
<feature type="binding site" evidence="2">
    <location>
        <begin position="137"/>
        <end position="139"/>
    </location>
    <ligand>
        <name>biotin</name>
        <dbReference type="ChEBI" id="CHEBI:57586"/>
    </ligand>
</feature>
<comment type="caution">
    <text evidence="4">The sequence shown here is derived from an EMBL/GenBank/DDBJ whole genome shotgun (WGS) entry which is preliminary data.</text>
</comment>
<feature type="binding site" evidence="2">
    <location>
        <begin position="109"/>
        <end position="111"/>
    </location>
    <ligand>
        <name>biotin</name>
        <dbReference type="ChEBI" id="CHEBI:57586"/>
    </ligand>
</feature>
<dbReference type="EC" id="6.3.4.15" evidence="2"/>
<feature type="binding site" evidence="2">
    <location>
        <position position="133"/>
    </location>
    <ligand>
        <name>biotin</name>
        <dbReference type="ChEBI" id="CHEBI:57586"/>
    </ligand>
</feature>
<dbReference type="Gene3D" id="2.30.30.100">
    <property type="match status" value="1"/>
</dbReference>
<comment type="similarity">
    <text evidence="2">Belongs to the biotin--protein ligase family.</text>
</comment>
<dbReference type="InterPro" id="IPR004143">
    <property type="entry name" value="BPL_LPL_catalytic"/>
</dbReference>
<dbReference type="GO" id="GO:0005524">
    <property type="term" value="F:ATP binding"/>
    <property type="evidence" value="ECO:0007669"/>
    <property type="project" value="UniProtKB-UniRule"/>
</dbReference>
<dbReference type="InterPro" id="IPR045864">
    <property type="entry name" value="aa-tRNA-synth_II/BPL/LPL"/>
</dbReference>
<organism evidence="4">
    <name type="scientific">Desulfobacca acetoxidans</name>
    <dbReference type="NCBI Taxonomy" id="60893"/>
    <lineage>
        <taxon>Bacteria</taxon>
        <taxon>Pseudomonadati</taxon>
        <taxon>Thermodesulfobacteriota</taxon>
        <taxon>Desulfobaccia</taxon>
        <taxon>Desulfobaccales</taxon>
        <taxon>Desulfobaccaceae</taxon>
        <taxon>Desulfobacca</taxon>
    </lineage>
</organism>
<dbReference type="Gene3D" id="3.30.930.10">
    <property type="entry name" value="Bira Bifunctional Protein, Domain 2"/>
    <property type="match status" value="1"/>
</dbReference>
<keyword evidence="1 2" id="KW-0436">Ligase</keyword>
<keyword evidence="2" id="KW-0067">ATP-binding</keyword>
<dbReference type="PANTHER" id="PTHR12835">
    <property type="entry name" value="BIOTIN PROTEIN LIGASE"/>
    <property type="match status" value="1"/>
</dbReference>
<dbReference type="Gene3D" id="1.10.10.10">
    <property type="entry name" value="Winged helix-like DNA-binding domain superfamily/Winged helix DNA-binding domain"/>
    <property type="match status" value="1"/>
</dbReference>
<dbReference type="PANTHER" id="PTHR12835:SF5">
    <property type="entry name" value="BIOTIN--PROTEIN LIGASE"/>
    <property type="match status" value="1"/>
</dbReference>